<proteinExistence type="predicted"/>
<dbReference type="WBParaSite" id="scaffold1937_cov283.g3904">
    <property type="protein sequence ID" value="scaffold1937_cov283.g3904"/>
    <property type="gene ID" value="scaffold1937_cov283.g3904"/>
</dbReference>
<dbReference type="Proteomes" id="UP000887561">
    <property type="component" value="Unplaced"/>
</dbReference>
<protein>
    <submittedName>
        <fullName evidence="2">Uncharacterized protein</fullName>
    </submittedName>
</protein>
<accession>A0A915LXR5</accession>
<reference evidence="2" key="1">
    <citation type="submission" date="2022-11" db="UniProtKB">
        <authorList>
            <consortium name="WormBaseParasite"/>
        </authorList>
    </citation>
    <scope>IDENTIFICATION</scope>
</reference>
<evidence type="ECO:0000313" key="2">
    <source>
        <dbReference type="WBParaSite" id="scaffold1937_cov283.g3904"/>
    </source>
</evidence>
<keyword evidence="1" id="KW-1185">Reference proteome</keyword>
<sequence>MDSNSDNLTQENMSNDTSLASIESGFVSLNGLGTKEQMAVEIDLIPKMEKDKDVNIFARIGKVANFFKELVEKTACRAKNMTCDTSLTSLESGFVSLNGLETNEQMAVEIDLIPNKIVEKKKDSKIFVKPGKVTNSFKELDKKTNDNVKV</sequence>
<name>A0A915LXR5_MELJA</name>
<organism evidence="1 2">
    <name type="scientific">Meloidogyne javanica</name>
    <name type="common">Root-knot nematode worm</name>
    <dbReference type="NCBI Taxonomy" id="6303"/>
    <lineage>
        <taxon>Eukaryota</taxon>
        <taxon>Metazoa</taxon>
        <taxon>Ecdysozoa</taxon>
        <taxon>Nematoda</taxon>
        <taxon>Chromadorea</taxon>
        <taxon>Rhabditida</taxon>
        <taxon>Tylenchina</taxon>
        <taxon>Tylenchomorpha</taxon>
        <taxon>Tylenchoidea</taxon>
        <taxon>Meloidogynidae</taxon>
        <taxon>Meloidogyninae</taxon>
        <taxon>Meloidogyne</taxon>
        <taxon>Meloidogyne incognita group</taxon>
    </lineage>
</organism>
<evidence type="ECO:0000313" key="1">
    <source>
        <dbReference type="Proteomes" id="UP000887561"/>
    </source>
</evidence>
<dbReference type="AlphaFoldDB" id="A0A915LXR5"/>